<evidence type="ECO:0000256" key="8">
    <source>
        <dbReference type="ARBA" id="ARBA00023065"/>
    </source>
</evidence>
<dbReference type="InterPro" id="IPR007110">
    <property type="entry name" value="Ig-like_dom"/>
</dbReference>
<dbReference type="GO" id="GO:0034220">
    <property type="term" value="P:monoatomic ion transmembrane transport"/>
    <property type="evidence" value="ECO:0007669"/>
    <property type="project" value="UniProtKB-KW"/>
</dbReference>
<feature type="transmembrane region" description="Helical" evidence="14">
    <location>
        <begin position="1208"/>
        <end position="1233"/>
    </location>
</feature>
<comment type="catalytic activity">
    <reaction evidence="11">
        <text>K(+)(in) = K(+)(out)</text>
        <dbReference type="Rhea" id="RHEA:29463"/>
        <dbReference type="ChEBI" id="CHEBI:29103"/>
    </reaction>
</comment>
<dbReference type="InterPro" id="IPR003598">
    <property type="entry name" value="Ig_sub2"/>
</dbReference>
<feature type="domain" description="Ig-like" evidence="15">
    <location>
        <begin position="195"/>
        <end position="283"/>
    </location>
</feature>
<sequence length="1492" mass="168000">MEDPNKAHYAISSSNSQKWLTEGDSVTLICEVYGSSTGWTFSWFTVSVSSDNRYHYQPLSDSSRGAGGNYTVSSAALKHTGVYVCRAERRKTAYYTYCSNKQPLWVTGVSPPVSLIISPSRTQHFTSVSLSLSCEDQSNSDRWTVRRYTDSERLEDCSSSHWGSQSGSTCTISYTITSDTGVYWCQSESGENSHPVNITVHFGVILESPVHPVTEGDTLTLRCLYRYSIPPNIRADFYKDESLIQNQTTEMIISTVSKSHEGFYYCKNPEKMRDSPKSWISVTVLISNIHSGHTEDIPTTPTLTVWPQSSLFTGDSVTLRCEVDQSWVGRVFLWSKDSNPESTETAVKTISSVKVTDGGEYRCRARRGKLYTHYSEPVTVTIYERPKSKVTIKPDQHVFRGETVTLRCDIDGEGVISWKYSWYKDNSLSASSELQEHTFRSVTESDAGKYSCYGAERGRSRTSHISDEVTLTVSVPRAVLSVSPQKWLTEGDPVTLICEVNGSSTGWTFSWFAVTVLSDYKNRYQLLSDSSRGAGGNYTVSSAALKHTGVYVCRAERGKPAYNTTYSNKQPLWVTDYPLDYTLRKKGTVLSLGRYPKHKSEQKEHQPLFHYRAERFIERSGTVPIVFPPEPGMARHDYKPFSAWNSRHGVSPPVPLIISPSRTQHFTSVSLSLSCDEQSNSDRWTVRRYTDSGRLEDCSSSVWGSQTGSTCTIRSTLPEDTGVYWCQSESGENSHPVNITVHSGVILESPVHPVTEGDTLTLRCLYKHSPNLRADFYKDGSLIQSQTTEMIISNISKSHEGFYYCKNPEKMRDSPKSWISVTASSRKSRSDGLSLMIIGVTAGLIVSFLIIVVLVLLWRYRNNKGLSSDILKLNDAFADLHSVRKPCELLTYDKLSWLPGLNCSPNLVELVFWLVLEGFWAVFIWTGWELRQKSVRSQSPSSVSQQQNSSQTSEQNQSETGNNTLLSDSVSGPTQHVYAEIELTSASLVGKTSKSFDTVYSKLTLVTHQGAGSNDVTCDIGTCERSKVFLQRVLQKLRLFSKADESQPPPTAVMGSVRSHRYSIVSSEEGGMKLSPITLQNGYGNGNVGGKVHTQQQTQTRFVNKDGRCNVQFINMSEKGQRYLADIFTTCVDIRWRWMMVLFCLSFLLSWLLFGLIFWFVALSSDSENQEQICISNVDSFTAAFLFSVETQTTIGYGYRYVTEDCPFAVFMVVFQSILGCIIDAFIIGAVMAKMAKPKKRNETLVFSHYATIAMRDGKLCLMWRVGNLRKSHLVEAHVRAQLLKSRTTAEGEFIPLDQIDIDVGFDTGIDRIFLVSPITIVHEIDEDSPFYDMSKQELESSELEIVVILEGMVEATAMTTQCRSSYVTSEILWGHRFEPVLFEEKNHYKVDYSRFENTYEVPSTPQCSARHLAEKTYIRSSSNSFCYENEVAFMDKEETEDDDDDDEEDQKNIRRDSVALDRSNIDDVKSTASSQDTYPLQLKPLRQQPEI</sequence>
<feature type="domain" description="Ig-like" evidence="15">
    <location>
        <begin position="476"/>
        <end position="567"/>
    </location>
</feature>
<dbReference type="InterPro" id="IPR016449">
    <property type="entry name" value="K_chnl_inward-rec_Kir"/>
</dbReference>
<evidence type="ECO:0000256" key="4">
    <source>
        <dbReference type="ARBA" id="ARBA00022692"/>
    </source>
</evidence>
<dbReference type="PROSITE" id="PS50835">
    <property type="entry name" value="IG_LIKE"/>
    <property type="match status" value="8"/>
</dbReference>
<keyword evidence="17" id="KW-1185">Reference proteome</keyword>
<dbReference type="InterPro" id="IPR003599">
    <property type="entry name" value="Ig_sub"/>
</dbReference>
<gene>
    <name evidence="16" type="ORF">H4Q32_009723</name>
</gene>
<dbReference type="Gene3D" id="2.60.40.1400">
    <property type="entry name" value="G protein-activated inward rectifier potassium channel 1"/>
    <property type="match status" value="1"/>
</dbReference>
<dbReference type="Pfam" id="PF08466">
    <property type="entry name" value="IRK_N"/>
    <property type="match status" value="1"/>
</dbReference>
<evidence type="ECO:0000313" key="17">
    <source>
        <dbReference type="Proteomes" id="UP000830375"/>
    </source>
</evidence>
<feature type="transmembrane region" description="Helical" evidence="14">
    <location>
        <begin position="833"/>
        <end position="858"/>
    </location>
</feature>
<feature type="region of interest" description="Disordered" evidence="13">
    <location>
        <begin position="939"/>
        <end position="966"/>
    </location>
</feature>
<dbReference type="SMART" id="SM00409">
    <property type="entry name" value="IG"/>
    <property type="match status" value="8"/>
</dbReference>
<accession>A0ABQ8MUB7</accession>
<dbReference type="Proteomes" id="UP000830375">
    <property type="component" value="Unassembled WGS sequence"/>
</dbReference>
<proteinExistence type="inferred from homology"/>
<feature type="domain" description="Ig-like" evidence="15">
    <location>
        <begin position="652"/>
        <end position="731"/>
    </location>
</feature>
<dbReference type="InterPro" id="IPR036179">
    <property type="entry name" value="Ig-like_dom_sf"/>
</dbReference>
<dbReference type="SUPFAM" id="SSF48726">
    <property type="entry name" value="Immunoglobulin"/>
    <property type="match status" value="8"/>
</dbReference>
<feature type="transmembrane region" description="Helical" evidence="14">
    <location>
        <begin position="1138"/>
        <end position="1162"/>
    </location>
</feature>
<dbReference type="PANTHER" id="PTHR11767">
    <property type="entry name" value="INWARD RECTIFIER POTASSIUM CHANNEL"/>
    <property type="match status" value="1"/>
</dbReference>
<evidence type="ECO:0000256" key="3">
    <source>
        <dbReference type="ARBA" id="ARBA00022538"/>
    </source>
</evidence>
<feature type="compositionally biased region" description="Acidic residues" evidence="13">
    <location>
        <begin position="1438"/>
        <end position="1450"/>
    </location>
</feature>
<keyword evidence="10 12" id="KW-0407">Ion channel</keyword>
<dbReference type="InterPro" id="IPR040445">
    <property type="entry name" value="Kir_TM"/>
</dbReference>
<feature type="compositionally biased region" description="Low complexity" evidence="13">
    <location>
        <begin position="939"/>
        <end position="960"/>
    </location>
</feature>
<keyword evidence="3 12" id="KW-0633">Potassium transport</keyword>
<feature type="domain" description="Ig-like" evidence="15">
    <location>
        <begin position="4"/>
        <end position="96"/>
    </location>
</feature>
<organism evidence="16 17">
    <name type="scientific">Labeo rohita</name>
    <name type="common">Indian major carp</name>
    <name type="synonym">Cyprinus rohita</name>
    <dbReference type="NCBI Taxonomy" id="84645"/>
    <lineage>
        <taxon>Eukaryota</taxon>
        <taxon>Metazoa</taxon>
        <taxon>Chordata</taxon>
        <taxon>Craniata</taxon>
        <taxon>Vertebrata</taxon>
        <taxon>Euteleostomi</taxon>
        <taxon>Actinopterygii</taxon>
        <taxon>Neopterygii</taxon>
        <taxon>Teleostei</taxon>
        <taxon>Ostariophysi</taxon>
        <taxon>Cypriniformes</taxon>
        <taxon>Cyprinidae</taxon>
        <taxon>Labeoninae</taxon>
        <taxon>Labeonini</taxon>
        <taxon>Labeo</taxon>
    </lineage>
</organism>
<dbReference type="Gene3D" id="2.60.40.10">
    <property type="entry name" value="Immunoglobulins"/>
    <property type="match status" value="8"/>
</dbReference>
<dbReference type="SUPFAM" id="SSF81324">
    <property type="entry name" value="Voltage-gated potassium channels"/>
    <property type="match status" value="1"/>
</dbReference>
<keyword evidence="4 12" id="KW-0812">Transmembrane</keyword>
<keyword evidence="8 12" id="KW-0406">Ion transport</keyword>
<dbReference type="Pfam" id="PF13895">
    <property type="entry name" value="Ig_2"/>
    <property type="match status" value="4"/>
</dbReference>
<evidence type="ECO:0000256" key="5">
    <source>
        <dbReference type="ARBA" id="ARBA00022882"/>
    </source>
</evidence>
<feature type="compositionally biased region" description="Basic and acidic residues" evidence="13">
    <location>
        <begin position="1451"/>
        <end position="1470"/>
    </location>
</feature>
<evidence type="ECO:0000256" key="2">
    <source>
        <dbReference type="ARBA" id="ARBA00022448"/>
    </source>
</evidence>
<evidence type="ECO:0000256" key="1">
    <source>
        <dbReference type="ARBA" id="ARBA00004141"/>
    </source>
</evidence>
<dbReference type="SUPFAM" id="SSF81296">
    <property type="entry name" value="E set domains"/>
    <property type="match status" value="1"/>
</dbReference>
<dbReference type="EMBL" id="JACTAM010000003">
    <property type="protein sequence ID" value="KAI2665982.1"/>
    <property type="molecule type" value="Genomic_DNA"/>
</dbReference>
<feature type="region of interest" description="Disordered" evidence="13">
    <location>
        <begin position="1437"/>
        <end position="1492"/>
    </location>
</feature>
<evidence type="ECO:0000256" key="9">
    <source>
        <dbReference type="ARBA" id="ARBA00023136"/>
    </source>
</evidence>
<evidence type="ECO:0000256" key="6">
    <source>
        <dbReference type="ARBA" id="ARBA00022958"/>
    </source>
</evidence>
<evidence type="ECO:0000256" key="7">
    <source>
        <dbReference type="ARBA" id="ARBA00022989"/>
    </source>
</evidence>
<keyword evidence="9 14" id="KW-0472">Membrane</keyword>
<keyword evidence="7 14" id="KW-1133">Transmembrane helix</keyword>
<evidence type="ECO:0000256" key="11">
    <source>
        <dbReference type="ARBA" id="ARBA00034430"/>
    </source>
</evidence>
<dbReference type="Gene3D" id="1.10.287.70">
    <property type="match status" value="1"/>
</dbReference>
<comment type="similarity">
    <text evidence="12">Belongs to the inward rectifier-type potassium channel (TC 1.A.2.1) family.</text>
</comment>
<protein>
    <submittedName>
        <fullName evidence="16">Inward rectifier potassium channel 2</fullName>
    </submittedName>
</protein>
<dbReference type="InterPro" id="IPR013673">
    <property type="entry name" value="K_chnl_inward-rec_Kir_N"/>
</dbReference>
<comment type="caution">
    <text evidence="16">The sequence shown here is derived from an EMBL/GenBank/DDBJ whole genome shotgun (WGS) entry which is preliminary data.</text>
</comment>
<evidence type="ECO:0000256" key="10">
    <source>
        <dbReference type="ARBA" id="ARBA00023303"/>
    </source>
</evidence>
<feature type="domain" description="Ig-like" evidence="15">
    <location>
        <begin position="111"/>
        <end position="190"/>
    </location>
</feature>
<dbReference type="SMART" id="SM00408">
    <property type="entry name" value="IGc2"/>
    <property type="match status" value="7"/>
</dbReference>
<keyword evidence="6 12" id="KW-0630">Potassium</keyword>
<evidence type="ECO:0000259" key="15">
    <source>
        <dbReference type="PROSITE" id="PS50835"/>
    </source>
</evidence>
<evidence type="ECO:0000256" key="14">
    <source>
        <dbReference type="SAM" id="Phobius"/>
    </source>
</evidence>
<keyword evidence="5 12" id="KW-0851">Voltage-gated channel</keyword>
<feature type="domain" description="Ig-like" evidence="15">
    <location>
        <begin position="736"/>
        <end position="822"/>
    </location>
</feature>
<keyword evidence="2 12" id="KW-0813">Transport</keyword>
<dbReference type="Pfam" id="PF01007">
    <property type="entry name" value="IRK"/>
    <property type="match status" value="1"/>
</dbReference>
<evidence type="ECO:0000313" key="16">
    <source>
        <dbReference type="EMBL" id="KAI2665982.1"/>
    </source>
</evidence>
<reference evidence="16 17" key="1">
    <citation type="submission" date="2022-01" db="EMBL/GenBank/DDBJ databases">
        <title>A high-quality chromosome-level genome assembly of rohu carp, Labeo rohita.</title>
        <authorList>
            <person name="Arick M.A. II"/>
            <person name="Hsu C.-Y."/>
            <person name="Magbanua Z."/>
            <person name="Pechanova O."/>
            <person name="Grover C."/>
            <person name="Miller E."/>
            <person name="Thrash A."/>
            <person name="Ezzel L."/>
            <person name="Alam S."/>
            <person name="Benzie J."/>
            <person name="Hamilton M."/>
            <person name="Karsi A."/>
            <person name="Lawrence M.L."/>
            <person name="Peterson D.G."/>
        </authorList>
    </citation>
    <scope>NUCLEOTIDE SEQUENCE [LARGE SCALE GENOMIC DNA]</scope>
    <source>
        <strain evidence="17">BAU-BD-2019</strain>
        <tissue evidence="16">Blood</tissue>
    </source>
</reference>
<dbReference type="Pfam" id="PF13927">
    <property type="entry name" value="Ig_3"/>
    <property type="match status" value="2"/>
</dbReference>
<evidence type="ECO:0000256" key="12">
    <source>
        <dbReference type="RuleBase" id="RU003822"/>
    </source>
</evidence>
<evidence type="ECO:0000256" key="13">
    <source>
        <dbReference type="SAM" id="MobiDB-lite"/>
    </source>
</evidence>
<comment type="subcellular location">
    <subcellularLocation>
        <location evidence="1 12">Membrane</location>
        <topology evidence="1 12">Multi-pass membrane protein</topology>
    </subcellularLocation>
</comment>
<feature type="domain" description="Ig-like" evidence="15">
    <location>
        <begin position="298"/>
        <end position="379"/>
    </location>
</feature>
<dbReference type="PANTHER" id="PTHR11767:SF109">
    <property type="entry name" value="G PROTEIN-ACTIVATED INWARD RECTIFIER POTASSIUM CHANNEL 1"/>
    <property type="match status" value="1"/>
</dbReference>
<dbReference type="InterPro" id="IPR041647">
    <property type="entry name" value="IRK_C"/>
</dbReference>
<feature type="domain" description="Ig-like" evidence="15">
    <location>
        <begin position="386"/>
        <end position="472"/>
    </location>
</feature>
<dbReference type="InterPro" id="IPR014756">
    <property type="entry name" value="Ig_E-set"/>
</dbReference>
<dbReference type="InterPro" id="IPR013518">
    <property type="entry name" value="K_chnl_inward-rec_Kir_cyto"/>
</dbReference>
<dbReference type="PRINTS" id="PR01320">
    <property type="entry name" value="KIRCHANNEL"/>
</dbReference>
<dbReference type="InterPro" id="IPR013783">
    <property type="entry name" value="Ig-like_fold"/>
</dbReference>
<dbReference type="Pfam" id="PF17655">
    <property type="entry name" value="IRK_C"/>
    <property type="match status" value="1"/>
</dbReference>
<name>A0ABQ8MUB7_LABRO</name>